<evidence type="ECO:0000313" key="1">
    <source>
        <dbReference type="EMBL" id="MPN44684.1"/>
    </source>
</evidence>
<dbReference type="EMBL" id="VSSQ01103996">
    <property type="protein sequence ID" value="MPN44684.1"/>
    <property type="molecule type" value="Genomic_DNA"/>
</dbReference>
<protein>
    <submittedName>
        <fullName evidence="1">Uncharacterized protein</fullName>
    </submittedName>
</protein>
<name>A0A645I8R1_9ZZZZ</name>
<gene>
    <name evidence="1" type="ORF">SDC9_192249</name>
</gene>
<proteinExistence type="predicted"/>
<reference evidence="1" key="1">
    <citation type="submission" date="2019-08" db="EMBL/GenBank/DDBJ databases">
        <authorList>
            <person name="Kucharzyk K."/>
            <person name="Murdoch R.W."/>
            <person name="Higgins S."/>
            <person name="Loffler F."/>
        </authorList>
    </citation>
    <scope>NUCLEOTIDE SEQUENCE</scope>
</reference>
<accession>A0A645I8R1</accession>
<sequence length="77" mass="9065">MAVLREFHGIAQQVDQHLAQTQRIADQATQGWRRLKVENQLQPLLLRLGLHHEQGVLHNLFKIETHRFECHLARLDL</sequence>
<comment type="caution">
    <text evidence="1">The sequence shown here is derived from an EMBL/GenBank/DDBJ whole genome shotgun (WGS) entry which is preliminary data.</text>
</comment>
<dbReference type="AlphaFoldDB" id="A0A645I8R1"/>
<organism evidence="1">
    <name type="scientific">bioreactor metagenome</name>
    <dbReference type="NCBI Taxonomy" id="1076179"/>
    <lineage>
        <taxon>unclassified sequences</taxon>
        <taxon>metagenomes</taxon>
        <taxon>ecological metagenomes</taxon>
    </lineage>
</organism>